<dbReference type="InterPro" id="IPR025723">
    <property type="entry name" value="ArsA/GET3_ATPase-like"/>
</dbReference>
<dbReference type="RefSeq" id="WP_353863943.1">
    <property type="nucleotide sequence ID" value="NZ_CP088295.1"/>
</dbReference>
<protein>
    <submittedName>
        <fullName evidence="4">ArsA family ATPase</fullName>
    </submittedName>
</protein>
<dbReference type="CDD" id="cd02035">
    <property type="entry name" value="ArsA"/>
    <property type="match status" value="1"/>
</dbReference>
<organism evidence="4 5">
    <name type="scientific">Svornostia abyssi</name>
    <dbReference type="NCBI Taxonomy" id="2898438"/>
    <lineage>
        <taxon>Bacteria</taxon>
        <taxon>Bacillati</taxon>
        <taxon>Actinomycetota</taxon>
        <taxon>Thermoleophilia</taxon>
        <taxon>Solirubrobacterales</taxon>
        <taxon>Baekduiaceae</taxon>
        <taxon>Svornostia</taxon>
    </lineage>
</organism>
<comment type="similarity">
    <text evidence="1">Belongs to the arsA ATPase family.</text>
</comment>
<dbReference type="Gene3D" id="3.40.50.300">
    <property type="entry name" value="P-loop containing nucleotide triphosphate hydrolases"/>
    <property type="match status" value="1"/>
</dbReference>
<feature type="domain" description="ArsA HSP20-like" evidence="3">
    <location>
        <begin position="324"/>
        <end position="386"/>
    </location>
</feature>
<dbReference type="InterPro" id="IPR008978">
    <property type="entry name" value="HSP20-like_chaperone"/>
</dbReference>
<dbReference type="EMBL" id="CP088295">
    <property type="protein sequence ID" value="UUY03437.1"/>
    <property type="molecule type" value="Genomic_DNA"/>
</dbReference>
<evidence type="ECO:0000259" key="3">
    <source>
        <dbReference type="Pfam" id="PF17886"/>
    </source>
</evidence>
<proteinExistence type="inferred from homology"/>
<dbReference type="PANTHER" id="PTHR10803">
    <property type="entry name" value="ARSENICAL PUMP-DRIVING ATPASE ARSENITE-TRANSLOCATING ATPASE"/>
    <property type="match status" value="1"/>
</dbReference>
<dbReference type="InterPro" id="IPR027417">
    <property type="entry name" value="P-loop_NTPase"/>
</dbReference>
<evidence type="ECO:0000313" key="5">
    <source>
        <dbReference type="Proteomes" id="UP001058860"/>
    </source>
</evidence>
<dbReference type="PANTHER" id="PTHR10803:SF3">
    <property type="entry name" value="ATPASE GET3"/>
    <property type="match status" value="1"/>
</dbReference>
<keyword evidence="5" id="KW-1185">Reference proteome</keyword>
<evidence type="ECO:0000259" key="2">
    <source>
        <dbReference type="Pfam" id="PF02374"/>
    </source>
</evidence>
<dbReference type="Pfam" id="PF02374">
    <property type="entry name" value="ArsA_ATPase"/>
    <property type="match status" value="1"/>
</dbReference>
<dbReference type="SUPFAM" id="SSF52540">
    <property type="entry name" value="P-loop containing nucleoside triphosphate hydrolases"/>
    <property type="match status" value="1"/>
</dbReference>
<name>A0ABY5PFS8_9ACTN</name>
<dbReference type="Proteomes" id="UP001058860">
    <property type="component" value="Chromosome"/>
</dbReference>
<sequence>MGPRIILYTGKGGVGKTSVAAATARRAAAAGHRTLLLSTDPAGSLGDVLGRDVGPEPAPASEGLWAQQVEARDEIERNWGEIRDWLAGVLSDRGMERIRAEELAMPPGLHELVGLLELRRHAEEAVFDVVVVDCAASGETLRLLALPDAARWWLDRAVGNRRALDAARPIARAALDITLPSNKALDGAGGLLRDLVALCDVLRDHERVSLRLVMTPDRMVIDEARRTFTYLNLYGLLTDAIVVNRVFPEEVGAYFDAWRARQAEALTEVGEAFAPLPLLRAPYFGEEVVGDVMLDRLAEQLFTGVEAPIAVLHDEIGERLELGDDEARLMLTLPFAQKGDVTLRQVGEELVIRIDGHTRTVLLPPALQDYRPAGAALADGALTVTFDPPAPTP</sequence>
<gene>
    <name evidence="4" type="ORF">LRS13_22655</name>
</gene>
<evidence type="ECO:0000313" key="4">
    <source>
        <dbReference type="EMBL" id="UUY03437.1"/>
    </source>
</evidence>
<accession>A0ABY5PFS8</accession>
<dbReference type="Pfam" id="PF17886">
    <property type="entry name" value="ArsA_HSP20"/>
    <property type="match status" value="1"/>
</dbReference>
<dbReference type="Gene3D" id="2.60.40.790">
    <property type="match status" value="1"/>
</dbReference>
<reference evidence="5" key="1">
    <citation type="submission" date="2021-11" db="EMBL/GenBank/DDBJ databases">
        <title>Cultivation dependent microbiological survey of springs from the worlds oldest radium mine currently devoted to the extraction of radon-saturated water.</title>
        <authorList>
            <person name="Kapinusova G."/>
            <person name="Smrhova T."/>
            <person name="Strejcek M."/>
            <person name="Suman J."/>
            <person name="Jani K."/>
            <person name="Pajer P."/>
            <person name="Uhlik O."/>
        </authorList>
    </citation>
    <scope>NUCLEOTIDE SEQUENCE [LARGE SCALE GENOMIC DNA]</scope>
    <source>
        <strain evidence="5">J379</strain>
    </source>
</reference>
<feature type="domain" description="ArsA/GET3 Anion-transporting ATPase-like" evidence="2">
    <location>
        <begin position="4"/>
        <end position="302"/>
    </location>
</feature>
<dbReference type="NCBIfam" id="TIGR00345">
    <property type="entry name" value="GET3_arsA_TRC40"/>
    <property type="match status" value="1"/>
</dbReference>
<dbReference type="InterPro" id="IPR016300">
    <property type="entry name" value="ATPase_ArsA/GET3"/>
</dbReference>
<evidence type="ECO:0000256" key="1">
    <source>
        <dbReference type="ARBA" id="ARBA00011040"/>
    </source>
</evidence>
<dbReference type="InterPro" id="IPR040612">
    <property type="entry name" value="ArsA_HSP20-like"/>
</dbReference>